<feature type="compositionally biased region" description="Basic residues" evidence="1">
    <location>
        <begin position="10"/>
        <end position="33"/>
    </location>
</feature>
<evidence type="ECO:0000256" key="1">
    <source>
        <dbReference type="SAM" id="MobiDB-lite"/>
    </source>
</evidence>
<keyword evidence="4" id="KW-1185">Reference proteome</keyword>
<feature type="transmembrane region" description="Helical" evidence="2">
    <location>
        <begin position="142"/>
        <end position="164"/>
    </location>
</feature>
<protein>
    <submittedName>
        <fullName evidence="3">Uncharacterized protein</fullName>
    </submittedName>
</protein>
<evidence type="ECO:0000313" key="4">
    <source>
        <dbReference type="Proteomes" id="UP001304243"/>
    </source>
</evidence>
<dbReference type="Proteomes" id="UP001304243">
    <property type="component" value="Unassembled WGS sequence"/>
</dbReference>
<keyword evidence="2" id="KW-0472">Membrane</keyword>
<dbReference type="AlphaFoldDB" id="A0AAN7DJK6"/>
<accession>A0AAN7DJK6</accession>
<feature type="region of interest" description="Disordered" evidence="1">
    <location>
        <begin position="1"/>
        <end position="40"/>
    </location>
</feature>
<proteinExistence type="predicted"/>
<sequence length="392" mass="43424">MNVSAGKTSRIVHKNNPKKKKQRAQIRPKHKNKPSPSHHIPALATTTSIVIATNQPRVQDAPIVFLSTPIPTATPLPLPSGDNASFPLNVADQDDDQGFYQVEETEYTASAAAIHKMEDTASITAQQQQPKSVSTATQVTQIAAPVIGVFGGIALIAAAMFYVVRKRKRNSMLVQDRSSNKKFDFNNDSADAKSIHDTDGEMHDISLLEDDEAIMTMGQPPKLTPAHANNTTAIMNHHYLDRSTLINVPENHPVNNSSNMTDHWHYPSRANSLHLPPLSYRNSYRSSTTSTVYTDALMSPISTVFDNPHHVSSFLMIAERQQLQHQRPSILDHFNNGSDIKPSRSSPIETYKAQLAELTVLDIEDEDEQGQQEPPNDPLLPFSTVLDLTEVY</sequence>
<evidence type="ECO:0000313" key="3">
    <source>
        <dbReference type="EMBL" id="KAK4518627.1"/>
    </source>
</evidence>
<reference evidence="3 4" key="1">
    <citation type="submission" date="2022-11" db="EMBL/GenBank/DDBJ databases">
        <title>Mucor velutinosus strain NIH1002 WGS.</title>
        <authorList>
            <person name="Subramanian P."/>
            <person name="Mullikin J.C."/>
            <person name="Segre J.A."/>
            <person name="Zelazny A.M."/>
        </authorList>
    </citation>
    <scope>NUCLEOTIDE SEQUENCE [LARGE SCALE GENOMIC DNA]</scope>
    <source>
        <strain evidence="3 4">NIH1002</strain>
    </source>
</reference>
<gene>
    <name evidence="3" type="ORF">ATC70_008847</name>
</gene>
<comment type="caution">
    <text evidence="3">The sequence shown here is derived from an EMBL/GenBank/DDBJ whole genome shotgun (WGS) entry which is preliminary data.</text>
</comment>
<keyword evidence="2" id="KW-1133">Transmembrane helix</keyword>
<keyword evidence="2" id="KW-0812">Transmembrane</keyword>
<dbReference type="RefSeq" id="XP_064685293.1">
    <property type="nucleotide sequence ID" value="XM_064828091.1"/>
</dbReference>
<evidence type="ECO:0000256" key="2">
    <source>
        <dbReference type="SAM" id="Phobius"/>
    </source>
</evidence>
<dbReference type="EMBL" id="JASEJX010000012">
    <property type="protein sequence ID" value="KAK4518627.1"/>
    <property type="molecule type" value="Genomic_DNA"/>
</dbReference>
<name>A0AAN7DJK6_9FUNG</name>
<organism evidence="3 4">
    <name type="scientific">Mucor velutinosus</name>
    <dbReference type="NCBI Taxonomy" id="708070"/>
    <lineage>
        <taxon>Eukaryota</taxon>
        <taxon>Fungi</taxon>
        <taxon>Fungi incertae sedis</taxon>
        <taxon>Mucoromycota</taxon>
        <taxon>Mucoromycotina</taxon>
        <taxon>Mucoromycetes</taxon>
        <taxon>Mucorales</taxon>
        <taxon>Mucorineae</taxon>
        <taxon>Mucoraceae</taxon>
        <taxon>Mucor</taxon>
    </lineage>
</organism>
<dbReference type="GeneID" id="89952533"/>